<accession>A0AAW0PDF2</accession>
<keyword evidence="4" id="KW-0547">Nucleotide-binding</keyword>
<evidence type="ECO:0000259" key="10">
    <source>
        <dbReference type="PROSITE" id="PS50011"/>
    </source>
</evidence>
<evidence type="ECO:0000256" key="8">
    <source>
        <dbReference type="ARBA" id="ARBA00048679"/>
    </source>
</evidence>
<evidence type="ECO:0000256" key="4">
    <source>
        <dbReference type="ARBA" id="ARBA00022741"/>
    </source>
</evidence>
<feature type="compositionally biased region" description="Polar residues" evidence="9">
    <location>
        <begin position="97"/>
        <end position="131"/>
    </location>
</feature>
<sequence>MAAEATQWQKAGAAPPSGSAVSTAPAPKAQQVGKMSKNKKKKMKKKQKKQAEQQRLQEGGATAEGEAEEEGTAPEETAPEEPAEEEEEETTTENTDETNSSVTMASSSTLQDLSANITDPSPEEQQQSTPLPDTPVEEETSQEETKMEVNCNGLISTTPDSETCPETIQDQTEDEQNANTNNANDASSENNNTIANDTAQVCNGTEETEEQQNSADCGPEAGKDSTTEQKKEEEMETQAEVKSKEEEPEADSESSSSLLVNPLEPVNAEKLQVKIADLGNACWVNKHFTEDIQTRQYRSLEVLIGAGYSTPADIWSTACMAFELATGDYLFEPHSGEDYSRDEDHIALIIELLGKVPRKLITTGKYTKEFFTKKGDLRHITRLKPWGLTDVLVEKYEWSKEEAQSFSSFLLPMLDLVPERRASAAQCLTHAWLCS</sequence>
<dbReference type="InterPro" id="IPR000719">
    <property type="entry name" value="Prot_kinase_dom"/>
</dbReference>
<keyword evidence="3" id="KW-0808">Transferase</keyword>
<evidence type="ECO:0000256" key="5">
    <source>
        <dbReference type="ARBA" id="ARBA00022777"/>
    </source>
</evidence>
<dbReference type="EMBL" id="JBBPFD010000008">
    <property type="protein sequence ID" value="KAK7915959.1"/>
    <property type="molecule type" value="Genomic_DNA"/>
</dbReference>
<dbReference type="PROSITE" id="PS50011">
    <property type="entry name" value="PROTEIN_KINASE_DOM"/>
    <property type="match status" value="1"/>
</dbReference>
<evidence type="ECO:0000256" key="2">
    <source>
        <dbReference type="ARBA" id="ARBA00022527"/>
    </source>
</evidence>
<feature type="compositionally biased region" description="Low complexity" evidence="9">
    <location>
        <begin position="11"/>
        <end position="35"/>
    </location>
</feature>
<proteinExistence type="predicted"/>
<keyword evidence="12" id="KW-1185">Reference proteome</keyword>
<dbReference type="GO" id="GO:0005737">
    <property type="term" value="C:cytoplasm"/>
    <property type="evidence" value="ECO:0007669"/>
    <property type="project" value="TreeGrafter"/>
</dbReference>
<evidence type="ECO:0000256" key="3">
    <source>
        <dbReference type="ARBA" id="ARBA00022679"/>
    </source>
</evidence>
<evidence type="ECO:0000256" key="9">
    <source>
        <dbReference type="SAM" id="MobiDB-lite"/>
    </source>
</evidence>
<dbReference type="SMART" id="SM00220">
    <property type="entry name" value="S_TKc"/>
    <property type="match status" value="1"/>
</dbReference>
<comment type="caution">
    <text evidence="11">The sequence shown here is derived from an EMBL/GenBank/DDBJ whole genome shotgun (WGS) entry which is preliminary data.</text>
</comment>
<organism evidence="11 12">
    <name type="scientific">Mugilogobius chulae</name>
    <name type="common">yellowstripe goby</name>
    <dbReference type="NCBI Taxonomy" id="88201"/>
    <lineage>
        <taxon>Eukaryota</taxon>
        <taxon>Metazoa</taxon>
        <taxon>Chordata</taxon>
        <taxon>Craniata</taxon>
        <taxon>Vertebrata</taxon>
        <taxon>Euteleostomi</taxon>
        <taxon>Actinopterygii</taxon>
        <taxon>Neopterygii</taxon>
        <taxon>Teleostei</taxon>
        <taxon>Neoteleostei</taxon>
        <taxon>Acanthomorphata</taxon>
        <taxon>Gobiaria</taxon>
        <taxon>Gobiiformes</taxon>
        <taxon>Gobioidei</taxon>
        <taxon>Gobiidae</taxon>
        <taxon>Gobionellinae</taxon>
        <taxon>Mugilogobius</taxon>
    </lineage>
</organism>
<evidence type="ECO:0000313" key="12">
    <source>
        <dbReference type="Proteomes" id="UP001460270"/>
    </source>
</evidence>
<dbReference type="GO" id="GO:0000245">
    <property type="term" value="P:spliceosomal complex assembly"/>
    <property type="evidence" value="ECO:0007669"/>
    <property type="project" value="TreeGrafter"/>
</dbReference>
<name>A0AAW0PDF2_9GOBI</name>
<dbReference type="GO" id="GO:0005634">
    <property type="term" value="C:nucleus"/>
    <property type="evidence" value="ECO:0007669"/>
    <property type="project" value="TreeGrafter"/>
</dbReference>
<feature type="compositionally biased region" description="Low complexity" evidence="9">
    <location>
        <begin position="53"/>
        <end position="64"/>
    </location>
</feature>
<dbReference type="GO" id="GO:0035556">
    <property type="term" value="P:intracellular signal transduction"/>
    <property type="evidence" value="ECO:0007669"/>
    <property type="project" value="TreeGrafter"/>
</dbReference>
<dbReference type="Gene3D" id="1.10.510.10">
    <property type="entry name" value="Transferase(Phosphotransferase) domain 1"/>
    <property type="match status" value="1"/>
</dbReference>
<comment type="catalytic activity">
    <reaction evidence="7">
        <text>L-threonyl-[protein] + ATP = O-phospho-L-threonyl-[protein] + ADP + H(+)</text>
        <dbReference type="Rhea" id="RHEA:46608"/>
        <dbReference type="Rhea" id="RHEA-COMP:11060"/>
        <dbReference type="Rhea" id="RHEA-COMP:11605"/>
        <dbReference type="ChEBI" id="CHEBI:15378"/>
        <dbReference type="ChEBI" id="CHEBI:30013"/>
        <dbReference type="ChEBI" id="CHEBI:30616"/>
        <dbReference type="ChEBI" id="CHEBI:61977"/>
        <dbReference type="ChEBI" id="CHEBI:456216"/>
        <dbReference type="EC" id="2.7.11.1"/>
    </reaction>
</comment>
<dbReference type="InterPro" id="IPR011009">
    <property type="entry name" value="Kinase-like_dom_sf"/>
</dbReference>
<dbReference type="SUPFAM" id="SSF56112">
    <property type="entry name" value="Protein kinase-like (PK-like)"/>
    <property type="match status" value="1"/>
</dbReference>
<dbReference type="GO" id="GO:0004674">
    <property type="term" value="F:protein serine/threonine kinase activity"/>
    <property type="evidence" value="ECO:0007669"/>
    <property type="project" value="UniProtKB-KW"/>
</dbReference>
<feature type="domain" description="Protein kinase" evidence="10">
    <location>
        <begin position="50"/>
        <end position="433"/>
    </location>
</feature>
<dbReference type="PANTHER" id="PTHR47634">
    <property type="entry name" value="PROTEIN KINASE DOMAIN-CONTAINING PROTEIN-RELATED"/>
    <property type="match status" value="1"/>
</dbReference>
<feature type="compositionally biased region" description="Polar residues" evidence="9">
    <location>
        <begin position="194"/>
        <end position="215"/>
    </location>
</feature>
<keyword evidence="2" id="KW-0723">Serine/threonine-protein kinase</keyword>
<reference evidence="12" key="1">
    <citation type="submission" date="2024-04" db="EMBL/GenBank/DDBJ databases">
        <title>Salinicola lusitanus LLJ914,a marine bacterium isolated from the Okinawa Trough.</title>
        <authorList>
            <person name="Li J."/>
        </authorList>
    </citation>
    <scope>NUCLEOTIDE SEQUENCE [LARGE SCALE GENOMIC DNA]</scope>
</reference>
<keyword evidence="5" id="KW-0418">Kinase</keyword>
<feature type="compositionally biased region" description="Low complexity" evidence="9">
    <location>
        <begin position="177"/>
        <end position="193"/>
    </location>
</feature>
<dbReference type="PANTHER" id="PTHR47634:SF4">
    <property type="entry name" value="SRSF PROTEIN KINASE 1"/>
    <property type="match status" value="1"/>
</dbReference>
<protein>
    <recommendedName>
        <fullName evidence="1">non-specific serine/threonine protein kinase</fullName>
        <ecNumber evidence="1">2.7.11.1</ecNumber>
    </recommendedName>
</protein>
<feature type="region of interest" description="Disordered" evidence="9">
    <location>
        <begin position="1"/>
        <end position="261"/>
    </location>
</feature>
<feature type="compositionally biased region" description="Polar residues" evidence="9">
    <location>
        <begin position="153"/>
        <end position="170"/>
    </location>
</feature>
<dbReference type="AlphaFoldDB" id="A0AAW0PDF2"/>
<dbReference type="Proteomes" id="UP001460270">
    <property type="component" value="Unassembled WGS sequence"/>
</dbReference>
<dbReference type="Pfam" id="PF00069">
    <property type="entry name" value="Pkinase"/>
    <property type="match status" value="1"/>
</dbReference>
<feature type="compositionally biased region" description="Basic and acidic residues" evidence="9">
    <location>
        <begin position="221"/>
        <end position="245"/>
    </location>
</feature>
<comment type="catalytic activity">
    <reaction evidence="8">
        <text>L-seryl-[protein] + ATP = O-phospho-L-seryl-[protein] + ADP + H(+)</text>
        <dbReference type="Rhea" id="RHEA:17989"/>
        <dbReference type="Rhea" id="RHEA-COMP:9863"/>
        <dbReference type="Rhea" id="RHEA-COMP:11604"/>
        <dbReference type="ChEBI" id="CHEBI:15378"/>
        <dbReference type="ChEBI" id="CHEBI:29999"/>
        <dbReference type="ChEBI" id="CHEBI:30616"/>
        <dbReference type="ChEBI" id="CHEBI:83421"/>
        <dbReference type="ChEBI" id="CHEBI:456216"/>
        <dbReference type="EC" id="2.7.11.1"/>
    </reaction>
</comment>
<dbReference type="InterPro" id="IPR051334">
    <property type="entry name" value="SRPK"/>
</dbReference>
<feature type="compositionally biased region" description="Basic residues" evidence="9">
    <location>
        <begin position="36"/>
        <end position="48"/>
    </location>
</feature>
<evidence type="ECO:0000313" key="11">
    <source>
        <dbReference type="EMBL" id="KAK7915959.1"/>
    </source>
</evidence>
<dbReference type="EC" id="2.7.11.1" evidence="1"/>
<evidence type="ECO:0000256" key="6">
    <source>
        <dbReference type="ARBA" id="ARBA00022840"/>
    </source>
</evidence>
<dbReference type="GO" id="GO:0050684">
    <property type="term" value="P:regulation of mRNA processing"/>
    <property type="evidence" value="ECO:0007669"/>
    <property type="project" value="TreeGrafter"/>
</dbReference>
<evidence type="ECO:0000256" key="7">
    <source>
        <dbReference type="ARBA" id="ARBA00047899"/>
    </source>
</evidence>
<evidence type="ECO:0000256" key="1">
    <source>
        <dbReference type="ARBA" id="ARBA00012513"/>
    </source>
</evidence>
<dbReference type="FunFam" id="1.10.510.10:FF:000105">
    <property type="entry name" value="SRSF protein kinase 2"/>
    <property type="match status" value="1"/>
</dbReference>
<keyword evidence="6" id="KW-0067">ATP-binding</keyword>
<gene>
    <name evidence="11" type="ORF">WMY93_011720</name>
</gene>
<dbReference type="GO" id="GO:0005524">
    <property type="term" value="F:ATP binding"/>
    <property type="evidence" value="ECO:0007669"/>
    <property type="project" value="UniProtKB-KW"/>
</dbReference>
<feature type="compositionally biased region" description="Acidic residues" evidence="9">
    <location>
        <begin position="65"/>
        <end position="96"/>
    </location>
</feature>